<dbReference type="AlphaFoldDB" id="A0A2P7ATT5"/>
<protein>
    <recommendedName>
        <fullName evidence="1">DUF2460 domain-containing protein</fullName>
    </recommendedName>
</protein>
<gene>
    <name evidence="2" type="ORF">CU103_27515</name>
</gene>
<dbReference type="OrthoDB" id="1685145at2"/>
<dbReference type="Pfam" id="PF09343">
    <property type="entry name" value="DUF2460"/>
    <property type="match status" value="1"/>
</dbReference>
<evidence type="ECO:0000313" key="3">
    <source>
        <dbReference type="Proteomes" id="UP000241764"/>
    </source>
</evidence>
<organism evidence="2 3">
    <name type="scientific">Phyllobacterium sophorae</name>
    <dbReference type="NCBI Taxonomy" id="1520277"/>
    <lineage>
        <taxon>Bacteria</taxon>
        <taxon>Pseudomonadati</taxon>
        <taxon>Pseudomonadota</taxon>
        <taxon>Alphaproteobacteria</taxon>
        <taxon>Hyphomicrobiales</taxon>
        <taxon>Phyllobacteriaceae</taxon>
        <taxon>Phyllobacterium</taxon>
    </lineage>
</organism>
<reference evidence="3" key="1">
    <citation type="submission" date="2017-11" db="EMBL/GenBank/DDBJ databases">
        <authorList>
            <person name="Kuznetsova I."/>
            <person name="Sazanova A."/>
            <person name="Chirak E."/>
            <person name="Safronova V."/>
            <person name="Willems A."/>
        </authorList>
    </citation>
    <scope>NUCLEOTIDE SEQUENCE [LARGE SCALE GENOMIC DNA]</scope>
    <source>
        <strain evidence="3">CCBAU 03422</strain>
    </source>
</reference>
<dbReference type="Proteomes" id="UP000241764">
    <property type="component" value="Unassembled WGS sequence"/>
</dbReference>
<evidence type="ECO:0000259" key="1">
    <source>
        <dbReference type="Pfam" id="PF09343"/>
    </source>
</evidence>
<dbReference type="EMBL" id="PGGM01000018">
    <property type="protein sequence ID" value="PSH57629.1"/>
    <property type="molecule type" value="Genomic_DNA"/>
</dbReference>
<sequence length="141" mass="15212">MADCARLWRRRADPFDHLSCRSGATIAPGDQWLGAGDGHNAVFQLTKRYGDYARTITKAHGGTVRAAVNGVEQTEALDFVVELITGTIIFRPEKIPPAGAAVTAGFGFDVPARFDTDRLTISIKSFRAGEIPSIPIIEVKA</sequence>
<dbReference type="InterPro" id="IPR011740">
    <property type="entry name" value="DUF2460"/>
</dbReference>
<proteinExistence type="predicted"/>
<name>A0A2P7ATT5_9HYPH</name>
<comment type="caution">
    <text evidence="2">The sequence shown here is derived from an EMBL/GenBank/DDBJ whole genome shotgun (WGS) entry which is preliminary data.</text>
</comment>
<dbReference type="NCBIfam" id="TIGR02217">
    <property type="entry name" value="chp_TIGR02217"/>
    <property type="match status" value="1"/>
</dbReference>
<feature type="domain" description="DUF2460" evidence="1">
    <location>
        <begin position="11"/>
        <end position="140"/>
    </location>
</feature>
<keyword evidence="3" id="KW-1185">Reference proteome</keyword>
<evidence type="ECO:0000313" key="2">
    <source>
        <dbReference type="EMBL" id="PSH57629.1"/>
    </source>
</evidence>
<accession>A0A2P7ATT5</accession>